<dbReference type="Proteomes" id="UP000306584">
    <property type="component" value="Unassembled WGS sequence"/>
</dbReference>
<evidence type="ECO:0000313" key="1">
    <source>
        <dbReference type="EMBL" id="THY10974.1"/>
    </source>
</evidence>
<protein>
    <submittedName>
        <fullName evidence="1">Uncharacterized protein</fullName>
    </submittedName>
</protein>
<dbReference type="AlphaFoldDB" id="A0A4S9K767"/>
<accession>A0A4S9K767</accession>
<gene>
    <name evidence="1" type="ORF">D6D01_09090</name>
</gene>
<sequence length="104" mass="11302">SEYLVNINQGKDTRLIACLIPPPGSPKSFNIPNFLLLTGQDQRAASADISCIRGLAVEAVTAIATPVPSLTWALMRFGHEHLMPRVTTSRPRPSECHGALRRAL</sequence>
<dbReference type="EMBL" id="QZBD01000578">
    <property type="protein sequence ID" value="THY10974.1"/>
    <property type="molecule type" value="Genomic_DNA"/>
</dbReference>
<comment type="caution">
    <text evidence="1">The sequence shown here is derived from an EMBL/GenBank/DDBJ whole genome shotgun (WGS) entry which is preliminary data.</text>
</comment>
<feature type="non-terminal residue" evidence="1">
    <location>
        <position position="1"/>
    </location>
</feature>
<evidence type="ECO:0000313" key="2">
    <source>
        <dbReference type="Proteomes" id="UP000306584"/>
    </source>
</evidence>
<proteinExistence type="predicted"/>
<reference evidence="1 2" key="1">
    <citation type="submission" date="2018-10" db="EMBL/GenBank/DDBJ databases">
        <title>Fifty Aureobasidium pullulans genomes reveal a recombining polyextremotolerant generalist.</title>
        <authorList>
            <person name="Gostincar C."/>
            <person name="Turk M."/>
            <person name="Zajc J."/>
            <person name="Gunde-Cimerman N."/>
        </authorList>
    </citation>
    <scope>NUCLEOTIDE SEQUENCE [LARGE SCALE GENOMIC DNA]</scope>
    <source>
        <strain evidence="1 2">EXF-6604</strain>
    </source>
</reference>
<organism evidence="1 2">
    <name type="scientific">Aureobasidium pullulans</name>
    <name type="common">Black yeast</name>
    <name type="synonym">Pullularia pullulans</name>
    <dbReference type="NCBI Taxonomy" id="5580"/>
    <lineage>
        <taxon>Eukaryota</taxon>
        <taxon>Fungi</taxon>
        <taxon>Dikarya</taxon>
        <taxon>Ascomycota</taxon>
        <taxon>Pezizomycotina</taxon>
        <taxon>Dothideomycetes</taxon>
        <taxon>Dothideomycetidae</taxon>
        <taxon>Dothideales</taxon>
        <taxon>Saccotheciaceae</taxon>
        <taxon>Aureobasidium</taxon>
    </lineage>
</organism>
<name>A0A4S9K767_AURPU</name>